<protein>
    <recommendedName>
        <fullName evidence="1">Nucleotidyl transferase domain-containing protein</fullName>
    </recommendedName>
</protein>
<dbReference type="AlphaFoldDB" id="A0A935Q334"/>
<dbReference type="Pfam" id="PF00483">
    <property type="entry name" value="NTP_transferase"/>
    <property type="match status" value="1"/>
</dbReference>
<evidence type="ECO:0000259" key="1">
    <source>
        <dbReference type="Pfam" id="PF00483"/>
    </source>
</evidence>
<dbReference type="PANTHER" id="PTHR42883:SF2">
    <property type="entry name" value="THYMIDYLYLTRANSFERASE"/>
    <property type="match status" value="1"/>
</dbReference>
<dbReference type="Gene3D" id="3.90.550.10">
    <property type="entry name" value="Spore Coat Polysaccharide Biosynthesis Protein SpsA, Chain A"/>
    <property type="match status" value="1"/>
</dbReference>
<dbReference type="Proteomes" id="UP000697998">
    <property type="component" value="Unassembled WGS sequence"/>
</dbReference>
<dbReference type="InterPro" id="IPR029044">
    <property type="entry name" value="Nucleotide-diphossugar_trans"/>
</dbReference>
<reference evidence="2 3" key="1">
    <citation type="submission" date="2020-10" db="EMBL/GenBank/DDBJ databases">
        <title>Connecting structure to function with the recovery of over 1000 high-quality activated sludge metagenome-assembled genomes encoding full-length rRNA genes using long-read sequencing.</title>
        <authorList>
            <person name="Singleton C.M."/>
            <person name="Petriglieri F."/>
            <person name="Kristensen J.M."/>
            <person name="Kirkegaard R.H."/>
            <person name="Michaelsen T.Y."/>
            <person name="Andersen M.H."/>
            <person name="Karst S.M."/>
            <person name="Dueholm M.S."/>
            <person name="Nielsen P.H."/>
            <person name="Albertsen M."/>
        </authorList>
    </citation>
    <scope>NUCLEOTIDE SEQUENCE [LARGE SCALE GENOMIC DNA]</scope>
    <source>
        <strain evidence="2">EsbW_18-Q3-R4-48_BATAC.285</strain>
    </source>
</reference>
<comment type="caution">
    <text evidence="2">The sequence shown here is derived from an EMBL/GenBank/DDBJ whole genome shotgun (WGS) entry which is preliminary data.</text>
</comment>
<gene>
    <name evidence="2" type="ORF">IPJ27_16315</name>
</gene>
<name>A0A935Q334_9PROT</name>
<evidence type="ECO:0000313" key="2">
    <source>
        <dbReference type="EMBL" id="MBK7676185.1"/>
    </source>
</evidence>
<sequence length="693" mass="77940">MCEQTRINGAAIILAGGEGTRLVGGEYPKALMRLVITPVIEILTDKLLRRDPRLHIYVVTREKWRHDFDRWLEHYERRLKRRKLLGEVGAGPIKLVFEETTLNAALLPVCAGTLPAIYLTLEYLRAASEIAEDDLWYVFNADNYLDDDLDGFFHESENWLRDPCCFCVNAAWRLADYRDAWRFGVIIHERDDPRIVELIEKPAHPTAEHDLVSTGCYALRNDAETRRSLHEFLLRECESRKLNATAAASAIDDCANATVDIAAFISEQMRSGCTARYTELKGAWFDVGTPSAFVAALEHYIARNIDVIRTVGDLEGRTHGSGASRHHPLVVARPYNLAFSDTTLTISFRRNDPMATGRQLGQNASWMDQIASLLASPGGARGELVSSIEEALGAVGEGELPMYLSGGLLFVDTNDARDGLSASKSRIPLQRRDFGACVDPDRLTMPAGFLDSLSLTECCYFEMQEELVCYGDMHGHRVLFYLFRPYCRGLSKQEFLERVLDKDLPIPGIDPLSLRKAKTNPEAMRRLIEEIAVTEYDLSGHEGQPNIWEIVIKLDDREMDRGWFFVTLDQQTQTLECRKIAWANLSGVSHNKRRHTAELYGRLAGIADGDGHGRLPVVFGADSLIHYRQRMDGLSREKLIDHIFSGPDDLLGILCSGEAGSGRFNRFDFPIPIVTTTPCVGDMLRFLGRIFRP</sequence>
<dbReference type="InterPro" id="IPR005835">
    <property type="entry name" value="NTP_transferase_dom"/>
</dbReference>
<accession>A0A935Q334</accession>
<feature type="domain" description="Nucleotidyl transferase" evidence="1">
    <location>
        <begin position="11"/>
        <end position="300"/>
    </location>
</feature>
<dbReference type="EMBL" id="JADJMH010000016">
    <property type="protein sequence ID" value="MBK7676185.1"/>
    <property type="molecule type" value="Genomic_DNA"/>
</dbReference>
<evidence type="ECO:0000313" key="3">
    <source>
        <dbReference type="Proteomes" id="UP000697998"/>
    </source>
</evidence>
<organism evidence="2 3">
    <name type="scientific">Candidatus Accumulibacter proximus</name>
    <dbReference type="NCBI Taxonomy" id="2954385"/>
    <lineage>
        <taxon>Bacteria</taxon>
        <taxon>Pseudomonadati</taxon>
        <taxon>Pseudomonadota</taxon>
        <taxon>Betaproteobacteria</taxon>
        <taxon>Candidatus Accumulibacter</taxon>
    </lineage>
</organism>
<dbReference type="PANTHER" id="PTHR42883">
    <property type="entry name" value="GLUCOSE-1-PHOSPHATE THYMIDYLTRANSFERASE"/>
    <property type="match status" value="1"/>
</dbReference>
<dbReference type="SUPFAM" id="SSF53448">
    <property type="entry name" value="Nucleotide-diphospho-sugar transferases"/>
    <property type="match status" value="1"/>
</dbReference>
<proteinExistence type="predicted"/>